<dbReference type="OrthoDB" id="2196131at2759"/>
<sequence>MNFLDLEKLSLKVLESPDDFISDDFIAIYNFVYQHCTQKSDVFIVQGIEVYDTLKKVITLYSDSLKPITSLKSFNILLLRFEHSLKILSNAFSYLERYYIKSCINIRDGHTQDITSLGYTILYSNYLSNYSQRIKDLLLYEINFQRKVNKPKYEIIRTATDQLRNILLYNDLEKEYEDLMGKYYRGFYRIVMDKDILKVILLTKREIKHSRNFFGRVDLQKLTICVSKRFKEVIELFCKGYSDKEYKNNNKVPYNGVIKDSEVKVDDNRVKVINEGVVNDNEVINEAKVIDEKVINEVNIPDFNNKIFLPLFFSSLIVHMKEDHISLFLSSLNRLISEDLKCINSIEDLVLFCINTSVMLKSIPLGTSEIQNSIKQHVEKVLLNEDHVLKLSSIIEEIRSNSNLKINFMMQSKEFKDIPKEFILEIVMKIIKISYLHEEILKKIILNIQQRLLDYYDYEGKGGYDYEGDTKDKGDLKESESIWDHNKDYASSFDKKIIDSIEKIFGVSYISWLKIAIDRFLKPFSQSFGLKNQNEDLKTEIRLLTKGFWDVPFTSLNLHPTLKEIELILIKQNLLLYPRSEISPMYKISRCNFYS</sequence>
<proteinExistence type="predicted"/>
<dbReference type="OMA" id="VEYLNIC"/>
<name>R0MFX6_NOSB1</name>
<evidence type="ECO:0000313" key="1">
    <source>
        <dbReference type="EMBL" id="EOB11668.1"/>
    </source>
</evidence>
<protein>
    <submittedName>
        <fullName evidence="1">Cullin like protein</fullName>
    </submittedName>
</protein>
<organism evidence="1 2">
    <name type="scientific">Nosema bombycis (strain CQ1 / CVCC 102059)</name>
    <name type="common">Microsporidian parasite</name>
    <name type="synonym">Pebrine of silkworm</name>
    <dbReference type="NCBI Taxonomy" id="578461"/>
    <lineage>
        <taxon>Eukaryota</taxon>
        <taxon>Fungi</taxon>
        <taxon>Fungi incertae sedis</taxon>
        <taxon>Microsporidia</taxon>
        <taxon>Nosematidae</taxon>
        <taxon>Nosema</taxon>
    </lineage>
</organism>
<gene>
    <name evidence="1" type="ORF">NBO_942g0002</name>
</gene>
<dbReference type="InterPro" id="IPR016159">
    <property type="entry name" value="Cullin_repeat-like_dom_sf"/>
</dbReference>
<evidence type="ECO:0000313" key="2">
    <source>
        <dbReference type="Proteomes" id="UP000016927"/>
    </source>
</evidence>
<dbReference type="AlphaFoldDB" id="R0MFX6"/>
<dbReference type="SUPFAM" id="SSF74788">
    <property type="entry name" value="Cullin repeat-like"/>
    <property type="match status" value="1"/>
</dbReference>
<dbReference type="Proteomes" id="UP000016927">
    <property type="component" value="Unassembled WGS sequence"/>
</dbReference>
<keyword evidence="2" id="KW-1185">Reference proteome</keyword>
<dbReference type="HOGENOM" id="CLU_458617_0_0_1"/>
<dbReference type="VEuPathDB" id="MicrosporidiaDB:NBO_942g0002"/>
<accession>R0MFX6</accession>
<reference evidence="1 2" key="1">
    <citation type="journal article" date="2013" name="BMC Genomics">
        <title>Comparative genomics of parasitic silkworm microsporidia reveal an association between genome expansion and host adaptation.</title>
        <authorList>
            <person name="Pan G."/>
            <person name="Xu J."/>
            <person name="Li T."/>
            <person name="Xia Q."/>
            <person name="Liu S.L."/>
            <person name="Zhang G."/>
            <person name="Li S."/>
            <person name="Li C."/>
            <person name="Liu H."/>
            <person name="Yang L."/>
            <person name="Liu T."/>
            <person name="Zhang X."/>
            <person name="Wu Z."/>
            <person name="Fan W."/>
            <person name="Dang X."/>
            <person name="Xiang H."/>
            <person name="Tao M."/>
            <person name="Li Y."/>
            <person name="Hu J."/>
            <person name="Li Z."/>
            <person name="Lin L."/>
            <person name="Luo J."/>
            <person name="Geng L."/>
            <person name="Wang L."/>
            <person name="Long M."/>
            <person name="Wan Y."/>
            <person name="He N."/>
            <person name="Zhang Z."/>
            <person name="Lu C."/>
            <person name="Keeling P.J."/>
            <person name="Wang J."/>
            <person name="Xiang Z."/>
            <person name="Zhou Z."/>
        </authorList>
    </citation>
    <scope>NUCLEOTIDE SEQUENCE [LARGE SCALE GENOMIC DNA]</scope>
    <source>
        <strain evidence="2">CQ1 / CVCC 102059</strain>
    </source>
</reference>
<dbReference type="EMBL" id="KB909849">
    <property type="protein sequence ID" value="EOB11668.1"/>
    <property type="molecule type" value="Genomic_DNA"/>
</dbReference>
<dbReference type="Gene3D" id="1.20.1310.10">
    <property type="entry name" value="Cullin Repeats"/>
    <property type="match status" value="1"/>
</dbReference>